<gene>
    <name evidence="3" type="ORF">CTOB1V02_LOCUS4317</name>
</gene>
<dbReference type="PROSITE" id="PS50011">
    <property type="entry name" value="PROTEIN_KINASE_DOM"/>
    <property type="match status" value="1"/>
</dbReference>
<proteinExistence type="predicted"/>
<feature type="transmembrane region" description="Helical" evidence="2">
    <location>
        <begin position="994"/>
        <end position="1017"/>
    </location>
</feature>
<feature type="region of interest" description="Disordered" evidence="1">
    <location>
        <begin position="481"/>
        <end position="563"/>
    </location>
</feature>
<dbReference type="Pfam" id="PF00069">
    <property type="entry name" value="Pkinase"/>
    <property type="match status" value="1"/>
</dbReference>
<dbReference type="GO" id="GO:0042765">
    <property type="term" value="C:GPI-anchor transamidase complex"/>
    <property type="evidence" value="ECO:0007669"/>
    <property type="project" value="InterPro"/>
</dbReference>
<evidence type="ECO:0000256" key="2">
    <source>
        <dbReference type="SAM" id="Phobius"/>
    </source>
</evidence>
<dbReference type="InterPro" id="IPR007246">
    <property type="entry name" value="Gaa1"/>
</dbReference>
<dbReference type="AlphaFoldDB" id="A0A7R8ZJ20"/>
<dbReference type="SUPFAM" id="SSF56112">
    <property type="entry name" value="Protein kinase-like (PK-like)"/>
    <property type="match status" value="1"/>
</dbReference>
<feature type="region of interest" description="Disordered" evidence="1">
    <location>
        <begin position="94"/>
        <end position="115"/>
    </location>
</feature>
<keyword evidence="2" id="KW-0472">Membrane</keyword>
<accession>A0A7R8ZJ20</accession>
<dbReference type="PANTHER" id="PTHR13304:SF0">
    <property type="entry name" value="GLYCOSYLPHOSPHATIDYLINOSITOL ANCHOR ATTACHMENT 1 PROTEIN"/>
    <property type="match status" value="1"/>
</dbReference>
<dbReference type="PANTHER" id="PTHR13304">
    <property type="entry name" value="GLYCOSYLPHOSPHATIDYLINOSITOL ANCHOR ATTACHMENT 1 PROTEIN"/>
    <property type="match status" value="1"/>
</dbReference>
<keyword evidence="2" id="KW-1133">Transmembrane helix</keyword>
<dbReference type="GO" id="GO:0005524">
    <property type="term" value="F:ATP binding"/>
    <property type="evidence" value="ECO:0007669"/>
    <property type="project" value="InterPro"/>
</dbReference>
<dbReference type="Gene3D" id="1.10.510.10">
    <property type="entry name" value="Transferase(Phosphotransferase) domain 1"/>
    <property type="match status" value="1"/>
</dbReference>
<feature type="transmembrane region" description="Helical" evidence="2">
    <location>
        <begin position="1087"/>
        <end position="1107"/>
    </location>
</feature>
<feature type="transmembrane region" description="Helical" evidence="2">
    <location>
        <begin position="1062"/>
        <end position="1081"/>
    </location>
</feature>
<protein>
    <submittedName>
        <fullName evidence="3">Uncharacterized protein</fullName>
    </submittedName>
</protein>
<keyword evidence="2" id="KW-0812">Transmembrane</keyword>
<dbReference type="Gene3D" id="3.40.630.10">
    <property type="entry name" value="Zn peptidases"/>
    <property type="match status" value="1"/>
</dbReference>
<dbReference type="Pfam" id="PF04114">
    <property type="entry name" value="Gaa1"/>
    <property type="match status" value="1"/>
</dbReference>
<reference evidence="3" key="1">
    <citation type="submission" date="2020-11" db="EMBL/GenBank/DDBJ databases">
        <authorList>
            <person name="Tran Van P."/>
        </authorList>
    </citation>
    <scope>NUCLEOTIDE SEQUENCE</scope>
</reference>
<name>A0A7R8ZJ20_9CRUS</name>
<dbReference type="SMART" id="SM00220">
    <property type="entry name" value="S_TKc"/>
    <property type="match status" value="1"/>
</dbReference>
<dbReference type="OrthoDB" id="445301at2759"/>
<feature type="transmembrane region" description="Helical" evidence="2">
    <location>
        <begin position="1029"/>
        <end position="1050"/>
    </location>
</feature>
<evidence type="ECO:0000313" key="3">
    <source>
        <dbReference type="EMBL" id="CAD7226399.1"/>
    </source>
</evidence>
<dbReference type="GO" id="GO:0004672">
    <property type="term" value="F:protein kinase activity"/>
    <property type="evidence" value="ECO:0007669"/>
    <property type="project" value="InterPro"/>
</dbReference>
<organism evidence="3">
    <name type="scientific">Cyprideis torosa</name>
    <dbReference type="NCBI Taxonomy" id="163714"/>
    <lineage>
        <taxon>Eukaryota</taxon>
        <taxon>Metazoa</taxon>
        <taxon>Ecdysozoa</taxon>
        <taxon>Arthropoda</taxon>
        <taxon>Crustacea</taxon>
        <taxon>Oligostraca</taxon>
        <taxon>Ostracoda</taxon>
        <taxon>Podocopa</taxon>
        <taxon>Podocopida</taxon>
        <taxon>Cytherocopina</taxon>
        <taxon>Cytheroidea</taxon>
        <taxon>Cytherideidae</taxon>
        <taxon>Cyprideis</taxon>
    </lineage>
</organism>
<feature type="transmembrane region" description="Helical" evidence="2">
    <location>
        <begin position="1119"/>
        <end position="1140"/>
    </location>
</feature>
<evidence type="ECO:0000256" key="1">
    <source>
        <dbReference type="SAM" id="MobiDB-lite"/>
    </source>
</evidence>
<dbReference type="InterPro" id="IPR000719">
    <property type="entry name" value="Prot_kinase_dom"/>
</dbReference>
<feature type="transmembrane region" description="Helical" evidence="2">
    <location>
        <begin position="934"/>
        <end position="956"/>
    </location>
</feature>
<dbReference type="InterPro" id="IPR011009">
    <property type="entry name" value="Kinase-like_dom_sf"/>
</dbReference>
<feature type="compositionally biased region" description="Polar residues" evidence="1">
    <location>
        <begin position="98"/>
        <end position="115"/>
    </location>
</feature>
<dbReference type="GO" id="GO:0016255">
    <property type="term" value="P:attachment of GPI anchor to protein"/>
    <property type="evidence" value="ECO:0007669"/>
    <property type="project" value="TreeGrafter"/>
</dbReference>
<dbReference type="EMBL" id="OB660820">
    <property type="protein sequence ID" value="CAD7226399.1"/>
    <property type="molecule type" value="Genomic_DNA"/>
</dbReference>
<sequence length="1192" mass="131244">MRIYKTTAAGHHLIDSLVWREEVHGVVFTGRAFVQSTPWKFDMTRQSGKASDVKPDNILLDEKGEFRSRSDALSLLSLRDLEIKEVYLFQEERRKKTASSSNTGRAGKSPPQQIRLSEAAVPPLRLRFLPLLLLIPSGFLSGSLPPDMRAPSDGYHHGTAHPKIPPLTKVQLNQGTAHPKIPSLTKVQLTPKFLPSPRYSSPQNSFPHQGHAHLADFNVAVMVDEKDADTSSMSGTKPYMAPEIFECALGSAPSYSFNVDWWSLGIVAYELLRGKRPFDIHMSSNIDDIRALIREPLLFPTSWSSGFTDLVSQLLTLNPGKRVSSVSALQSVPCLSPLDFTAIEATRVPATFVPPKGQLNCDPTFELEEMIIESRPLHKKKKRLARQRSHLLRGQSMDVDSDCEAIPVEVGGVSAGHTPPQHSSSFESAVPPSIKDENFIAEFPTYNRIYELAQRDKKLLEQRWENELEAAMKACDPISEVTLKRPSGSEPGSRRLSRVVEEDDAAAATKGGMSLEAPGVAGDKGAAFPPPPSPASPQRKAGTSSPKTLTTPPPSATEKHKKRLRQRVTHMGLLSAPQAEGGSPLLTLLRRFQVPLQVVMYLAGVIWFALLAYEPLTMKNYFSENALLPGLVEPKFIDGDRADRYLKALELEAEKGEPQAFIHSRFLQLGLDTGIHNFTLNYPYGNRTKFTGRSIYGILRAPRHASTESIVLTTPFRTGEEGDTSYPAVAMLLALAELFRTTTYWAKDIIFLVADQEQLGVQAWLEAYHRTTCGAEGVLIAGDLEHRAGSIQAAVNLEIPHVPFSHMEVKVEGLNGQLPNLDLVNLAHRLCNRERVVHTFKGLPVRYDNGGGSDLDGYVNNLYTLSQMVLEQAVGVPNGNHGLFLRFGISAITMESRVDSSVARPTVRFRQLGRVLEGIVRSLNNLLERFHQSFFFYLMLSSTRFVSIAFFFPPFAVMAAPLLIRCLAIWPDITGPSIKYRVTAESQSSVPTGLSLFSAAPVVVVSHLTGLSMIWLLPVVDRLGASVGFPAEISLVGGIVSLSLVALTIPSRITRQTELSRCPSQVLIFLTMMELAAVILLTGVCNISLGVILCMICVPVALLTHPIAGGALRRWLGSVPLLLCHPLCLVFLICCASTWAQFPDLHISQDFFVRGRAHRWDGTLVTASKQEVAERFRCQFIGVGGVPRKCLL</sequence>